<feature type="compositionally biased region" description="Low complexity" evidence="1">
    <location>
        <begin position="126"/>
        <end position="141"/>
    </location>
</feature>
<feature type="region of interest" description="Disordered" evidence="1">
    <location>
        <begin position="102"/>
        <end position="180"/>
    </location>
</feature>
<evidence type="ECO:0000313" key="3">
    <source>
        <dbReference type="Proteomes" id="UP001459277"/>
    </source>
</evidence>
<feature type="compositionally biased region" description="Basic and acidic residues" evidence="1">
    <location>
        <begin position="142"/>
        <end position="157"/>
    </location>
</feature>
<feature type="compositionally biased region" description="Basic and acidic residues" evidence="1">
    <location>
        <begin position="169"/>
        <end position="180"/>
    </location>
</feature>
<dbReference type="AlphaFoldDB" id="A0AAW2BRZ7"/>
<organism evidence="2 3">
    <name type="scientific">Lithocarpus litseifolius</name>
    <dbReference type="NCBI Taxonomy" id="425828"/>
    <lineage>
        <taxon>Eukaryota</taxon>
        <taxon>Viridiplantae</taxon>
        <taxon>Streptophyta</taxon>
        <taxon>Embryophyta</taxon>
        <taxon>Tracheophyta</taxon>
        <taxon>Spermatophyta</taxon>
        <taxon>Magnoliopsida</taxon>
        <taxon>eudicotyledons</taxon>
        <taxon>Gunneridae</taxon>
        <taxon>Pentapetalae</taxon>
        <taxon>rosids</taxon>
        <taxon>fabids</taxon>
        <taxon>Fagales</taxon>
        <taxon>Fagaceae</taxon>
        <taxon>Lithocarpus</taxon>
    </lineage>
</organism>
<evidence type="ECO:0000256" key="1">
    <source>
        <dbReference type="SAM" id="MobiDB-lite"/>
    </source>
</evidence>
<gene>
    <name evidence="2" type="ORF">SO802_028958</name>
</gene>
<dbReference type="EMBL" id="JAZDWU010000010">
    <property type="protein sequence ID" value="KAK9988719.1"/>
    <property type="molecule type" value="Genomic_DNA"/>
</dbReference>
<proteinExistence type="predicted"/>
<feature type="region of interest" description="Disordered" evidence="1">
    <location>
        <begin position="61"/>
        <end position="82"/>
    </location>
</feature>
<keyword evidence="3" id="KW-1185">Reference proteome</keyword>
<accession>A0AAW2BRZ7</accession>
<evidence type="ECO:0000313" key="2">
    <source>
        <dbReference type="EMBL" id="KAK9988719.1"/>
    </source>
</evidence>
<evidence type="ECO:0008006" key="4">
    <source>
        <dbReference type="Google" id="ProtNLM"/>
    </source>
</evidence>
<dbReference type="Proteomes" id="UP001459277">
    <property type="component" value="Unassembled WGS sequence"/>
</dbReference>
<name>A0AAW2BRZ7_9ROSI</name>
<feature type="compositionally biased region" description="Acidic residues" evidence="1">
    <location>
        <begin position="109"/>
        <end position="124"/>
    </location>
</feature>
<protein>
    <recommendedName>
        <fullName evidence="4">G-patch domain-containing protein</fullName>
    </recommendedName>
</protein>
<comment type="caution">
    <text evidence="2">The sequence shown here is derived from an EMBL/GenBank/DDBJ whole genome shotgun (WGS) entry which is preliminary data.</text>
</comment>
<sequence length="180" mass="19835">MMRRMNYLPGMNLGKTMKNATAQVPIIPTATPPFALGYKPTDDDLLEMEVRKIARAKAKAKGLPCPPKPLESNTPTLNGKFVKAGDKEEEYWEACQHALKNPYEARTNDEDEEGGEAPSNDDEGSNSKSDSSSDSSSSNNGDSKDDSNSDSESKNSEDYDSQYNGNDWSEPRSDREDEDV</sequence>
<reference evidence="2 3" key="1">
    <citation type="submission" date="2024-01" db="EMBL/GenBank/DDBJ databases">
        <title>A telomere-to-telomere, gap-free genome of sweet tea (Lithocarpus litseifolius).</title>
        <authorList>
            <person name="Zhou J."/>
        </authorList>
    </citation>
    <scope>NUCLEOTIDE SEQUENCE [LARGE SCALE GENOMIC DNA]</scope>
    <source>
        <strain evidence="2">Zhou-2022a</strain>
        <tissue evidence="2">Leaf</tissue>
    </source>
</reference>